<evidence type="ECO:0000259" key="8">
    <source>
        <dbReference type="Pfam" id="PF02108"/>
    </source>
</evidence>
<evidence type="ECO:0000256" key="4">
    <source>
        <dbReference type="ARBA" id="ARBA00022795"/>
    </source>
</evidence>
<dbReference type="EMBL" id="JAUSTY010000002">
    <property type="protein sequence ID" value="MDQ0164662.1"/>
    <property type="molecule type" value="Genomic_DNA"/>
</dbReference>
<keyword evidence="6" id="KW-1006">Bacterial flagellum protein export</keyword>
<dbReference type="PANTHER" id="PTHR34982:SF1">
    <property type="entry name" value="FLAGELLAR ASSEMBLY PROTEIN FLIH"/>
    <property type="match status" value="1"/>
</dbReference>
<evidence type="ECO:0000256" key="3">
    <source>
        <dbReference type="ARBA" id="ARBA00022448"/>
    </source>
</evidence>
<keyword evidence="9" id="KW-0966">Cell projection</keyword>
<evidence type="ECO:0000256" key="2">
    <source>
        <dbReference type="ARBA" id="ARBA00006602"/>
    </source>
</evidence>
<evidence type="ECO:0000256" key="6">
    <source>
        <dbReference type="ARBA" id="ARBA00023225"/>
    </source>
</evidence>
<evidence type="ECO:0000256" key="1">
    <source>
        <dbReference type="ARBA" id="ARBA00003041"/>
    </source>
</evidence>
<comment type="similarity">
    <text evidence="2">Belongs to the FliH family.</text>
</comment>
<keyword evidence="10" id="KW-1185">Reference proteome</keyword>
<keyword evidence="3" id="KW-0813">Transport</keyword>
<protein>
    <submittedName>
        <fullName evidence="9">Flagellar assembly protein FliH</fullName>
    </submittedName>
</protein>
<evidence type="ECO:0000256" key="7">
    <source>
        <dbReference type="SAM" id="Coils"/>
    </source>
</evidence>
<comment type="caution">
    <text evidence="9">The sequence shown here is derived from an EMBL/GenBank/DDBJ whole genome shotgun (WGS) entry which is preliminary data.</text>
</comment>
<dbReference type="PANTHER" id="PTHR34982">
    <property type="entry name" value="YOP PROTEINS TRANSLOCATION PROTEIN L"/>
    <property type="match status" value="1"/>
</dbReference>
<keyword evidence="9" id="KW-0282">Flagellum</keyword>
<comment type="function">
    <text evidence="1">Needed for flagellar regrowth and assembly.</text>
</comment>
<keyword evidence="5" id="KW-0653">Protein transport</keyword>
<keyword evidence="9" id="KW-0969">Cilium</keyword>
<accession>A0ABT9VUJ5</accession>
<dbReference type="RefSeq" id="WP_307390606.1">
    <property type="nucleotide sequence ID" value="NZ_BAAADK010000018.1"/>
</dbReference>
<sequence length="271" mass="31511">MSNVYKSRVVSSIGQKMLSHQKIHNKQQEDKLIGLNVEQIKSEIEIVTEQKKVLELEVEGLLAQLRELDEKINTDKRTAQDEIEQLWQTTKQEIEQLSEETLKSAQEQGFEQGYQAGYKQVQEELEHKKVELRSIVEKAYEHKDRIIQDSEPFLLELSVKMAKKILQHELETSEKQIIEMIQHSLKLVKERGDIVIEVNPTDYPILLTHLDELEEYLDDSQELKVIPADVSQVSQGCFIHTERGTYDVTIDNQLQELKNQLLALFEESVCE</sequence>
<evidence type="ECO:0000256" key="5">
    <source>
        <dbReference type="ARBA" id="ARBA00022927"/>
    </source>
</evidence>
<dbReference type="Pfam" id="PF02108">
    <property type="entry name" value="FliH"/>
    <property type="match status" value="1"/>
</dbReference>
<gene>
    <name evidence="9" type="ORF">J2S11_000562</name>
</gene>
<proteinExistence type="inferred from homology"/>
<evidence type="ECO:0000313" key="9">
    <source>
        <dbReference type="EMBL" id="MDQ0164662.1"/>
    </source>
</evidence>
<feature type="coiled-coil region" evidence="7">
    <location>
        <begin position="37"/>
        <end position="138"/>
    </location>
</feature>
<organism evidence="9 10">
    <name type="scientific">Caldalkalibacillus horti</name>
    <dbReference type="NCBI Taxonomy" id="77523"/>
    <lineage>
        <taxon>Bacteria</taxon>
        <taxon>Bacillati</taxon>
        <taxon>Bacillota</taxon>
        <taxon>Bacilli</taxon>
        <taxon>Bacillales</taxon>
        <taxon>Bacillaceae</taxon>
        <taxon>Caldalkalibacillus</taxon>
    </lineage>
</organism>
<keyword evidence="4" id="KW-1005">Bacterial flagellum biogenesis</keyword>
<evidence type="ECO:0000313" key="10">
    <source>
        <dbReference type="Proteomes" id="UP001235840"/>
    </source>
</evidence>
<dbReference type="Proteomes" id="UP001235840">
    <property type="component" value="Unassembled WGS sequence"/>
</dbReference>
<feature type="domain" description="Flagellar assembly protein FliH/Type III secretion system HrpE" evidence="8">
    <location>
        <begin position="128"/>
        <end position="257"/>
    </location>
</feature>
<keyword evidence="7" id="KW-0175">Coiled coil</keyword>
<dbReference type="InterPro" id="IPR051472">
    <property type="entry name" value="T3SS_Stator/FliH"/>
</dbReference>
<reference evidence="9 10" key="1">
    <citation type="submission" date="2023-07" db="EMBL/GenBank/DDBJ databases">
        <title>Genomic Encyclopedia of Type Strains, Phase IV (KMG-IV): sequencing the most valuable type-strain genomes for metagenomic binning, comparative biology and taxonomic classification.</title>
        <authorList>
            <person name="Goeker M."/>
        </authorList>
    </citation>
    <scope>NUCLEOTIDE SEQUENCE [LARGE SCALE GENOMIC DNA]</scope>
    <source>
        <strain evidence="9 10">DSM 12751</strain>
    </source>
</reference>
<name>A0ABT9VUJ5_9BACI</name>
<dbReference type="InterPro" id="IPR018035">
    <property type="entry name" value="Flagellar_FliH/T3SS_HrpE"/>
</dbReference>